<organism evidence="1 2">
    <name type="scientific">Corynebacterium riegelii</name>
    <dbReference type="NCBI Taxonomy" id="156976"/>
    <lineage>
        <taxon>Bacteria</taxon>
        <taxon>Bacillati</taxon>
        <taxon>Actinomycetota</taxon>
        <taxon>Actinomycetes</taxon>
        <taxon>Mycobacteriales</taxon>
        <taxon>Corynebacteriaceae</taxon>
        <taxon>Corynebacterium</taxon>
    </lineage>
</organism>
<accession>A0A0K1RDI0</accession>
<reference evidence="1 2" key="1">
    <citation type="submission" date="2015-08" db="EMBL/GenBank/DDBJ databases">
        <authorList>
            <person name="Babu N.S."/>
            <person name="Beckwith C.J."/>
            <person name="Beseler K.G."/>
            <person name="Brison A."/>
            <person name="Carone J.V."/>
            <person name="Caskin T.P."/>
            <person name="Diamond M."/>
            <person name="Durham M.E."/>
            <person name="Foxe J.M."/>
            <person name="Go M."/>
            <person name="Henderson B.A."/>
            <person name="Jones I.B."/>
            <person name="McGettigan J.A."/>
            <person name="Micheletti S.J."/>
            <person name="Nasrallah M.E."/>
            <person name="Ortiz D."/>
            <person name="Piller C.R."/>
            <person name="Privatt S.R."/>
            <person name="Schneider S.L."/>
            <person name="Sharp S."/>
            <person name="Smith T.C."/>
            <person name="Stanton J.D."/>
            <person name="Ullery H.E."/>
            <person name="Wilson R.J."/>
            <person name="Serrano M.G."/>
            <person name="Buck G."/>
            <person name="Lee V."/>
            <person name="Wang Y."/>
            <person name="Carvalho R."/>
            <person name="Voegtly L."/>
            <person name="Shi R."/>
            <person name="Duckworth R."/>
            <person name="Johnson A."/>
            <person name="Loviza R."/>
            <person name="Walstead R."/>
            <person name="Shah Z."/>
            <person name="Kiflezghi M."/>
            <person name="Wade K."/>
            <person name="Ball S.L."/>
            <person name="Bradley K.W."/>
            <person name="Asai D.J."/>
            <person name="Bowman C.A."/>
            <person name="Russell D.A."/>
            <person name="Pope W.H."/>
            <person name="Jacobs-Sera D."/>
            <person name="Hendrix R.W."/>
            <person name="Hatfull G.F."/>
        </authorList>
    </citation>
    <scope>NUCLEOTIDE SEQUENCE [LARGE SCALE GENOMIC DNA]</scope>
    <source>
        <strain evidence="1 2">PUDD_83A45</strain>
    </source>
</reference>
<dbReference type="EMBL" id="CP012342">
    <property type="protein sequence ID" value="AKV59482.1"/>
    <property type="molecule type" value="Genomic_DNA"/>
</dbReference>
<dbReference type="Proteomes" id="UP000060016">
    <property type="component" value="Chromosome"/>
</dbReference>
<evidence type="ECO:0000313" key="2">
    <source>
        <dbReference type="Proteomes" id="UP000060016"/>
    </source>
</evidence>
<evidence type="ECO:0008006" key="3">
    <source>
        <dbReference type="Google" id="ProtNLM"/>
    </source>
</evidence>
<sequence>MVSAPGKDDAFTRAVQLIDATRRHLHVDPTKVLAAGQQHIDMLWLSSVIGASSGFADSPKESEMRLIAQFLADKHGLLLEEQVTIWTEGRIVTTFDLVLIDMKRRLTVGLMYDGAHHWDKTQRNKDASINLEVTLQGWTPLRYSDETLPQMYGQLDRLFQASGGSVQ</sequence>
<protein>
    <recommendedName>
        <fullName evidence="3">DUF559 domain-containing protein</fullName>
    </recommendedName>
</protein>
<dbReference type="PATRIC" id="fig|156976.3.peg.2111"/>
<proteinExistence type="predicted"/>
<name>A0A0K1RDI0_9CORY</name>
<dbReference type="KEGG" id="crie:AK829_10475"/>
<evidence type="ECO:0000313" key="1">
    <source>
        <dbReference type="EMBL" id="AKV59482.1"/>
    </source>
</evidence>
<keyword evidence="2" id="KW-1185">Reference proteome</keyword>
<gene>
    <name evidence="1" type="ORF">AK829_10475</name>
</gene>
<dbReference type="AlphaFoldDB" id="A0A0K1RDI0"/>